<comment type="subcellular location">
    <subcellularLocation>
        <location evidence="1">Membrane</location>
        <topology evidence="1">Multi-pass membrane protein</topology>
    </subcellularLocation>
</comment>
<protein>
    <recommendedName>
        <fullName evidence="8">Major facilitator superfamily (MFS) profile domain-containing protein</fullName>
    </recommendedName>
</protein>
<dbReference type="Pfam" id="PF07690">
    <property type="entry name" value="MFS_1"/>
    <property type="match status" value="1"/>
</dbReference>
<organism evidence="9 10">
    <name type="scientific">Alternaria dauci</name>
    <dbReference type="NCBI Taxonomy" id="48095"/>
    <lineage>
        <taxon>Eukaryota</taxon>
        <taxon>Fungi</taxon>
        <taxon>Dikarya</taxon>
        <taxon>Ascomycota</taxon>
        <taxon>Pezizomycotina</taxon>
        <taxon>Dothideomycetes</taxon>
        <taxon>Pleosporomycetidae</taxon>
        <taxon>Pleosporales</taxon>
        <taxon>Pleosporineae</taxon>
        <taxon>Pleosporaceae</taxon>
        <taxon>Alternaria</taxon>
        <taxon>Alternaria sect. Porri</taxon>
    </lineage>
</organism>
<feature type="transmembrane region" description="Helical" evidence="7">
    <location>
        <begin position="18"/>
        <end position="35"/>
    </location>
</feature>
<feature type="transmembrane region" description="Helical" evidence="7">
    <location>
        <begin position="453"/>
        <end position="471"/>
    </location>
</feature>
<dbReference type="PANTHER" id="PTHR23501:SF193">
    <property type="entry name" value="MULTIDRUG TRANSPORTER, PUTATIVE (AFU_ORTHOLOGUE AFUA_8G00940)-RELATED"/>
    <property type="match status" value="1"/>
</dbReference>
<feature type="transmembrane region" description="Helical" evidence="7">
    <location>
        <begin position="178"/>
        <end position="199"/>
    </location>
</feature>
<dbReference type="PANTHER" id="PTHR23501">
    <property type="entry name" value="MAJOR FACILITATOR SUPERFAMILY"/>
    <property type="match status" value="1"/>
</dbReference>
<dbReference type="PROSITE" id="PS50850">
    <property type="entry name" value="MFS"/>
    <property type="match status" value="1"/>
</dbReference>
<evidence type="ECO:0000256" key="3">
    <source>
        <dbReference type="ARBA" id="ARBA00022692"/>
    </source>
</evidence>
<feature type="region of interest" description="Disordered" evidence="6">
    <location>
        <begin position="479"/>
        <end position="502"/>
    </location>
</feature>
<evidence type="ECO:0000313" key="10">
    <source>
        <dbReference type="Proteomes" id="UP001578633"/>
    </source>
</evidence>
<dbReference type="Gene3D" id="1.20.1250.20">
    <property type="entry name" value="MFS general substrate transporter like domains"/>
    <property type="match status" value="2"/>
</dbReference>
<feature type="transmembrane region" description="Helical" evidence="7">
    <location>
        <begin position="289"/>
        <end position="307"/>
    </location>
</feature>
<dbReference type="InterPro" id="IPR001969">
    <property type="entry name" value="Aspartic_peptidase_AS"/>
</dbReference>
<evidence type="ECO:0000256" key="1">
    <source>
        <dbReference type="ARBA" id="ARBA00004141"/>
    </source>
</evidence>
<evidence type="ECO:0000256" key="2">
    <source>
        <dbReference type="ARBA" id="ARBA00007520"/>
    </source>
</evidence>
<dbReference type="InterPro" id="IPR020846">
    <property type="entry name" value="MFS_dom"/>
</dbReference>
<keyword evidence="4 7" id="KW-1133">Transmembrane helix</keyword>
<dbReference type="Proteomes" id="UP001578633">
    <property type="component" value="Chromosome 2"/>
</dbReference>
<comment type="caution">
    <text evidence="9">The sequence shown here is derived from an EMBL/GenBank/DDBJ whole genome shotgun (WGS) entry which is preliminary data.</text>
</comment>
<accession>A0ABR3UU74</accession>
<reference evidence="9 10" key="1">
    <citation type="submission" date="2024-09" db="EMBL/GenBank/DDBJ databases">
        <title>T2T genomes of carrot and Alternaria dauci and their utility for understanding host-pathogen interaction during carrot leaf blight disease.</title>
        <authorList>
            <person name="Liu W."/>
            <person name="Xu S."/>
            <person name="Ou C."/>
            <person name="Liu X."/>
            <person name="Zhuang F."/>
            <person name="Deng X.W."/>
        </authorList>
    </citation>
    <scope>NUCLEOTIDE SEQUENCE [LARGE SCALE GENOMIC DNA]</scope>
    <source>
        <strain evidence="9 10">A2016</strain>
    </source>
</reference>
<dbReference type="EMBL" id="JBHGVX010000002">
    <property type="protein sequence ID" value="KAL1798981.1"/>
    <property type="molecule type" value="Genomic_DNA"/>
</dbReference>
<dbReference type="InterPro" id="IPR011701">
    <property type="entry name" value="MFS"/>
</dbReference>
<evidence type="ECO:0000256" key="5">
    <source>
        <dbReference type="ARBA" id="ARBA00023136"/>
    </source>
</evidence>
<feature type="transmembrane region" description="Helical" evidence="7">
    <location>
        <begin position="47"/>
        <end position="67"/>
    </location>
</feature>
<evidence type="ECO:0000256" key="6">
    <source>
        <dbReference type="SAM" id="MobiDB-lite"/>
    </source>
</evidence>
<evidence type="ECO:0000259" key="8">
    <source>
        <dbReference type="PROSITE" id="PS50850"/>
    </source>
</evidence>
<feature type="transmembrane region" description="Helical" evidence="7">
    <location>
        <begin position="377"/>
        <end position="400"/>
    </location>
</feature>
<keyword evidence="3 7" id="KW-0812">Transmembrane</keyword>
<dbReference type="PROSITE" id="PS00141">
    <property type="entry name" value="ASP_PROTEASE"/>
    <property type="match status" value="1"/>
</dbReference>
<comment type="similarity">
    <text evidence="2">Belongs to the major facilitator superfamily. TCR/Tet family.</text>
</comment>
<feature type="transmembrane region" description="Helical" evidence="7">
    <location>
        <begin position="314"/>
        <end position="337"/>
    </location>
</feature>
<dbReference type="GeneID" id="96083340"/>
<feature type="transmembrane region" description="Helical" evidence="7">
    <location>
        <begin position="211"/>
        <end position="229"/>
    </location>
</feature>
<keyword evidence="5 7" id="KW-0472">Membrane</keyword>
<feature type="transmembrane region" description="Helical" evidence="7">
    <location>
        <begin position="105"/>
        <end position="126"/>
    </location>
</feature>
<dbReference type="SUPFAM" id="SSF103473">
    <property type="entry name" value="MFS general substrate transporter"/>
    <property type="match status" value="1"/>
</dbReference>
<keyword evidence="10" id="KW-1185">Reference proteome</keyword>
<feature type="transmembrane region" description="Helical" evidence="7">
    <location>
        <begin position="249"/>
        <end position="269"/>
    </location>
</feature>
<evidence type="ECO:0000256" key="7">
    <source>
        <dbReference type="SAM" id="Phobius"/>
    </source>
</evidence>
<proteinExistence type="inferred from homology"/>
<feature type="transmembrane region" description="Helical" evidence="7">
    <location>
        <begin position="138"/>
        <end position="157"/>
    </location>
</feature>
<feature type="transmembrane region" description="Helical" evidence="7">
    <location>
        <begin position="343"/>
        <end position="365"/>
    </location>
</feature>
<dbReference type="InterPro" id="IPR036259">
    <property type="entry name" value="MFS_trans_sf"/>
</dbReference>
<evidence type="ECO:0000313" key="9">
    <source>
        <dbReference type="EMBL" id="KAL1798981.1"/>
    </source>
</evidence>
<evidence type="ECO:0000256" key="4">
    <source>
        <dbReference type="ARBA" id="ARBA00022989"/>
    </source>
</evidence>
<gene>
    <name evidence="9" type="ORF">ACET3X_003018</name>
</gene>
<dbReference type="CDD" id="cd17502">
    <property type="entry name" value="MFS_Azr1_MDR_like"/>
    <property type="match status" value="1"/>
</dbReference>
<feature type="transmembrane region" description="Helical" evidence="7">
    <location>
        <begin position="73"/>
        <end position="98"/>
    </location>
</feature>
<name>A0ABR3UU74_9PLEO</name>
<sequence>MGTAIPRITSEFHSLADVGWYIGAFTLASATLQPLSGKLYTHLSTKVVFLTFVLLFELGSLLCGVASSSVVLIVGRVVAGLGASGIVNGAMTILAGAVAADKSPVYTGIVLGTAQMGIVAGPLIGGALTEHATWRWCFYMNLPIGGAAAALITFVPIPERTTKSRFTLSLLRKVIPDLDLFGFALFVPPSVMLLLALQLGSGGAHRWDSSVVVGLFCGAGVCAILFILWEKRVGDQAMLPGKLLGKRVVWASCVHGSCIITCMMTASIWMPTYFQAVKDNGPTDSGIHVLPSILSQLLVVIATGAAVSRMGYYLPWAFASGVITAIGNALVSTFTASTSTAVWIGYQIVLGAGRGCGMQMAMIAVQNAVPPSQYPVALASLIFFQNLSASIAVVIANTIFAQTLTSKISLYAPSVSPQVVLDTGSSASAVRALVPPEGLDGLLRAYSESLRNVFYFLSAVACVAVIASLGMDWKDIREKSGESEKNVAMDEVREDSKKSEEA</sequence>
<dbReference type="RefSeq" id="XP_069309565.1">
    <property type="nucleotide sequence ID" value="XM_069449825.1"/>
</dbReference>
<feature type="domain" description="Major facilitator superfamily (MFS) profile" evidence="8">
    <location>
        <begin position="1"/>
        <end position="476"/>
    </location>
</feature>